<sequence length="168" mass="19003">MISKQPSQIPPVARSPPSGHYDRPRRVDLTQPSPLARYPELPLSFKDHEHHYMLGWPASKDFLEQFFLRCAPGITKIYMPGSCRCSVGVRCLRHLSGCDDCSWAEALPVDAPIPQDTQSPNPISTLPILCIAHTGSARTLIRRVTEAQYDWFVQQFGKEPQWYKDALA</sequence>
<accession>A0A8E2ARE1</accession>
<reference evidence="2 3" key="1">
    <citation type="submission" date="2016-07" db="EMBL/GenBank/DDBJ databases">
        <title>Draft genome of the white-rot fungus Obba rivulosa 3A-2.</title>
        <authorList>
            <consortium name="DOE Joint Genome Institute"/>
            <person name="Miettinen O."/>
            <person name="Riley R."/>
            <person name="Acob R."/>
            <person name="Barry K."/>
            <person name="Cullen D."/>
            <person name="De Vries R."/>
            <person name="Hainaut M."/>
            <person name="Hatakka A."/>
            <person name="Henrissat B."/>
            <person name="Hilden K."/>
            <person name="Kuo R."/>
            <person name="Labutti K."/>
            <person name="Lipzen A."/>
            <person name="Makela M.R."/>
            <person name="Sandor L."/>
            <person name="Spatafora J.W."/>
            <person name="Grigoriev I.V."/>
            <person name="Hibbett D.S."/>
        </authorList>
    </citation>
    <scope>NUCLEOTIDE SEQUENCE [LARGE SCALE GENOMIC DNA]</scope>
    <source>
        <strain evidence="2 3">3A-2</strain>
    </source>
</reference>
<organism evidence="2 3">
    <name type="scientific">Obba rivulosa</name>
    <dbReference type="NCBI Taxonomy" id="1052685"/>
    <lineage>
        <taxon>Eukaryota</taxon>
        <taxon>Fungi</taxon>
        <taxon>Dikarya</taxon>
        <taxon>Basidiomycota</taxon>
        <taxon>Agaricomycotina</taxon>
        <taxon>Agaricomycetes</taxon>
        <taxon>Polyporales</taxon>
        <taxon>Gelatoporiaceae</taxon>
        <taxon>Obba</taxon>
    </lineage>
</organism>
<dbReference type="Proteomes" id="UP000250043">
    <property type="component" value="Unassembled WGS sequence"/>
</dbReference>
<gene>
    <name evidence="2" type="ORF">OBBRIDRAFT_888553</name>
</gene>
<protein>
    <submittedName>
        <fullName evidence="2">Uncharacterized protein</fullName>
    </submittedName>
</protein>
<dbReference type="EMBL" id="KV722432">
    <property type="protein sequence ID" value="OCH89211.1"/>
    <property type="molecule type" value="Genomic_DNA"/>
</dbReference>
<dbReference type="AlphaFoldDB" id="A0A8E2ARE1"/>
<evidence type="ECO:0000313" key="2">
    <source>
        <dbReference type="EMBL" id="OCH89211.1"/>
    </source>
</evidence>
<feature type="region of interest" description="Disordered" evidence="1">
    <location>
        <begin position="1"/>
        <end position="35"/>
    </location>
</feature>
<proteinExistence type="predicted"/>
<keyword evidence="3" id="KW-1185">Reference proteome</keyword>
<evidence type="ECO:0000313" key="3">
    <source>
        <dbReference type="Proteomes" id="UP000250043"/>
    </source>
</evidence>
<name>A0A8E2ARE1_9APHY</name>
<dbReference type="OrthoDB" id="2796638at2759"/>
<evidence type="ECO:0000256" key="1">
    <source>
        <dbReference type="SAM" id="MobiDB-lite"/>
    </source>
</evidence>